<dbReference type="RefSeq" id="WP_425584643.1">
    <property type="nucleotide sequence ID" value="NZ_BAABLV010000074.1"/>
</dbReference>
<proteinExistence type="predicted"/>
<protein>
    <submittedName>
        <fullName evidence="2">IS1380-like element ISMsm12 family transposase</fullName>
    </submittedName>
</protein>
<comment type="caution">
    <text evidence="2">The sequence shown here is derived from an EMBL/GenBank/DDBJ whole genome shotgun (WGS) entry which is preliminary data.</text>
</comment>
<feature type="domain" description="Transposase DDE" evidence="1">
    <location>
        <begin position="39"/>
        <end position="419"/>
    </location>
</feature>
<dbReference type="NCBIfam" id="NF033539">
    <property type="entry name" value="transpos_IS1380"/>
    <property type="match status" value="1"/>
</dbReference>
<name>A0ABP9FRP8_9ACTN</name>
<evidence type="ECO:0000259" key="1">
    <source>
        <dbReference type="Pfam" id="PF13701"/>
    </source>
</evidence>
<dbReference type="InterPro" id="IPR047960">
    <property type="entry name" value="Transpos_IS1380"/>
</dbReference>
<dbReference type="Pfam" id="PF13701">
    <property type="entry name" value="DDE_Tnp_1_4"/>
    <property type="match status" value="1"/>
</dbReference>
<evidence type="ECO:0000313" key="2">
    <source>
        <dbReference type="EMBL" id="GAA4910080.1"/>
    </source>
</evidence>
<accession>A0ABP9FRP8</accession>
<reference evidence="3" key="1">
    <citation type="journal article" date="2019" name="Int. J. Syst. Evol. Microbiol.">
        <title>The Global Catalogue of Microorganisms (GCM) 10K type strain sequencing project: providing services to taxonomists for standard genome sequencing and annotation.</title>
        <authorList>
            <consortium name="The Broad Institute Genomics Platform"/>
            <consortium name="The Broad Institute Genome Sequencing Center for Infectious Disease"/>
            <person name="Wu L."/>
            <person name="Ma J."/>
        </authorList>
    </citation>
    <scope>NUCLEOTIDE SEQUENCE [LARGE SCALE GENOMIC DNA]</scope>
    <source>
        <strain evidence="3">JCM 19125</strain>
    </source>
</reference>
<dbReference type="InterPro" id="IPR025668">
    <property type="entry name" value="Tnp_DDE_dom"/>
</dbReference>
<dbReference type="EMBL" id="BAABLV010000074">
    <property type="protein sequence ID" value="GAA4910080.1"/>
    <property type="molecule type" value="Genomic_DNA"/>
</dbReference>
<sequence>MGGLVPVLRLAEQAGLSGLLAQRVTARTSTDPVKAVGVIAGILAGADSIDDLDILRHGAMGTVFAGVRAPSTYGTFLRSATAGTAAQLRAVNTCLLGRLAEATGMIAVEPRVTWIDIDDTIREVHGYQKQAAAYGHTRQLGLNVQLAAISSPGVAPVIAQARLRRGNTTSLNGADRMVTEAIGCARHAGVTGPVMVRADAGYYAHKVVSAALRAGAWFSITVKTNPAVERAIASIDADAWTPIRYPQAVWDPEQHRWISDAEVAEVPVFTAFTRSKSVPIGCRLIVRRVKRLNPQHQPALCEDWRYHGFITNSDLSMIEADQQHRGHAIIEQVIAELKAMALKHLPSGKYLANTAWVGYTVIAFNLARAAAHAAGRPTTRWPSLTRHLITIPARIIKSARRLWLRFPTRWAWKTQFDTLWNATGPPTPALS</sequence>
<organism evidence="2 3">
    <name type="scientific">Tessaracoccus lubricantis</name>
    <dbReference type="NCBI Taxonomy" id="545543"/>
    <lineage>
        <taxon>Bacteria</taxon>
        <taxon>Bacillati</taxon>
        <taxon>Actinomycetota</taxon>
        <taxon>Actinomycetes</taxon>
        <taxon>Propionibacteriales</taxon>
        <taxon>Propionibacteriaceae</taxon>
        <taxon>Tessaracoccus</taxon>
    </lineage>
</organism>
<dbReference type="Proteomes" id="UP001501521">
    <property type="component" value="Unassembled WGS sequence"/>
</dbReference>
<gene>
    <name evidence="2" type="ORF">GCM10025789_31440</name>
</gene>
<keyword evidence="3" id="KW-1185">Reference proteome</keyword>
<evidence type="ECO:0000313" key="3">
    <source>
        <dbReference type="Proteomes" id="UP001501521"/>
    </source>
</evidence>